<evidence type="ECO:0000259" key="1">
    <source>
        <dbReference type="Pfam" id="PF06586"/>
    </source>
</evidence>
<dbReference type="RefSeq" id="WP_161085009.1">
    <property type="nucleotide sequence ID" value="NZ_WWCX01000035.1"/>
</dbReference>
<feature type="domain" description="TraK C-terminal" evidence="2">
    <location>
        <begin position="167"/>
        <end position="262"/>
    </location>
</feature>
<dbReference type="EMBL" id="WWCX01000035">
    <property type="protein sequence ID" value="MYM95923.1"/>
    <property type="molecule type" value="Genomic_DNA"/>
</dbReference>
<dbReference type="InterPro" id="IPR055397">
    <property type="entry name" value="TraK_C"/>
</dbReference>
<name>A0A845GMY2_9BURK</name>
<comment type="caution">
    <text evidence="3">The sequence shown here is derived from an EMBL/GenBank/DDBJ whole genome shotgun (WGS) entry which is preliminary data.</text>
</comment>
<protein>
    <submittedName>
        <fullName evidence="3">Conjugal transfer pilus assembly protein TraK</fullName>
    </submittedName>
</protein>
<feature type="domain" description="TraK N-terminal" evidence="1">
    <location>
        <begin position="29"/>
        <end position="143"/>
    </location>
</feature>
<dbReference type="InterPro" id="IPR010563">
    <property type="entry name" value="TraK_N"/>
</dbReference>
<dbReference type="Pfam" id="PF06586">
    <property type="entry name" value="TraK_N"/>
    <property type="match status" value="1"/>
</dbReference>
<accession>A0A845GMY2</accession>
<evidence type="ECO:0000259" key="2">
    <source>
        <dbReference type="Pfam" id="PF23536"/>
    </source>
</evidence>
<organism evidence="3 4">
    <name type="scientific">Duganella vulcania</name>
    <dbReference type="NCBI Taxonomy" id="2692166"/>
    <lineage>
        <taxon>Bacteria</taxon>
        <taxon>Pseudomonadati</taxon>
        <taxon>Pseudomonadota</taxon>
        <taxon>Betaproteobacteria</taxon>
        <taxon>Burkholderiales</taxon>
        <taxon>Oxalobacteraceae</taxon>
        <taxon>Telluria group</taxon>
        <taxon>Duganella</taxon>
    </lineage>
</organism>
<evidence type="ECO:0000313" key="4">
    <source>
        <dbReference type="Proteomes" id="UP000447355"/>
    </source>
</evidence>
<reference evidence="3" key="1">
    <citation type="submission" date="2019-12" db="EMBL/GenBank/DDBJ databases">
        <title>Novel species isolated from a subtropical stream in China.</title>
        <authorList>
            <person name="Lu H."/>
        </authorList>
    </citation>
    <scope>NUCLEOTIDE SEQUENCE [LARGE SCALE GENOMIC DNA]</scope>
    <source>
        <strain evidence="3">FT81W</strain>
    </source>
</reference>
<proteinExistence type="predicted"/>
<gene>
    <name evidence="3" type="ORF">GTP90_18855</name>
</gene>
<dbReference type="Proteomes" id="UP000447355">
    <property type="component" value="Unassembled WGS sequence"/>
</dbReference>
<sequence length="267" mass="28977">MDKQAWQAGLLLLAAASIDCRAAQPQRKEVRDGLTVEAIVSEREATRIRVEDGMITGVVGKIQSSTGCMGPDGPMPAPQPAIQPLSPTAEASITCDLSKGEIYLSPLGQGKKPINLFISTGRATYTLVLHKDDRPSETIVLFDPSAPRIDGHKGDARPRQAGHVKGIKTMLKAMLASRTPDDLLAEDVDVPLRLWQEASLTLVRTYRGRGFVGERYHLTNTSGVPMTLTEQEFDRDGEGVVAVAIDQLNLRPGDATWVYVIRRGGQP</sequence>
<dbReference type="Pfam" id="PF23536">
    <property type="entry name" value="TraK_C"/>
    <property type="match status" value="1"/>
</dbReference>
<dbReference type="AlphaFoldDB" id="A0A845GMY2"/>
<evidence type="ECO:0000313" key="3">
    <source>
        <dbReference type="EMBL" id="MYM95923.1"/>
    </source>
</evidence>